<evidence type="ECO:0000313" key="3">
    <source>
        <dbReference type="Proteomes" id="UP000018721"/>
    </source>
</evidence>
<protein>
    <submittedName>
        <fullName evidence="2">Uncharacterized protein</fullName>
    </submittedName>
</protein>
<organism evidence="2 3">
    <name type="scientific">Phytophthora nicotianae P1569</name>
    <dbReference type="NCBI Taxonomy" id="1317065"/>
    <lineage>
        <taxon>Eukaryota</taxon>
        <taxon>Sar</taxon>
        <taxon>Stramenopiles</taxon>
        <taxon>Oomycota</taxon>
        <taxon>Peronosporomycetes</taxon>
        <taxon>Peronosporales</taxon>
        <taxon>Peronosporaceae</taxon>
        <taxon>Phytophthora</taxon>
    </lineage>
</organism>
<evidence type="ECO:0000256" key="1">
    <source>
        <dbReference type="SAM" id="MobiDB-lite"/>
    </source>
</evidence>
<dbReference type="OrthoDB" id="126447at2759"/>
<feature type="compositionally biased region" description="Basic and acidic residues" evidence="1">
    <location>
        <begin position="183"/>
        <end position="212"/>
    </location>
</feature>
<reference evidence="2 3" key="1">
    <citation type="submission" date="2013-11" db="EMBL/GenBank/DDBJ databases">
        <title>The Genome Sequence of Phytophthora parasitica P1569.</title>
        <authorList>
            <consortium name="The Broad Institute Genomics Platform"/>
            <person name="Russ C."/>
            <person name="Tyler B."/>
            <person name="Panabieres F."/>
            <person name="Shan W."/>
            <person name="Tripathy S."/>
            <person name="Grunwald N."/>
            <person name="Machado M."/>
            <person name="Johnson C.S."/>
            <person name="Arredondo F."/>
            <person name="Hong C."/>
            <person name="Coffey M."/>
            <person name="Young S.K."/>
            <person name="Zeng Q."/>
            <person name="Gargeya S."/>
            <person name="Fitzgerald M."/>
            <person name="Abouelleil A."/>
            <person name="Alvarado L."/>
            <person name="Chapman S.B."/>
            <person name="Gainer-Dewar J."/>
            <person name="Goldberg J."/>
            <person name="Griggs A."/>
            <person name="Gujja S."/>
            <person name="Hansen M."/>
            <person name="Howarth C."/>
            <person name="Imamovic A."/>
            <person name="Ireland A."/>
            <person name="Larimer J."/>
            <person name="McCowan C."/>
            <person name="Murphy C."/>
            <person name="Pearson M."/>
            <person name="Poon T.W."/>
            <person name="Priest M."/>
            <person name="Roberts A."/>
            <person name="Saif S."/>
            <person name="Shea T."/>
            <person name="Sykes S."/>
            <person name="Wortman J."/>
            <person name="Nusbaum C."/>
            <person name="Birren B."/>
        </authorList>
    </citation>
    <scope>NUCLEOTIDE SEQUENCE [LARGE SCALE GENOMIC DNA]</scope>
    <source>
        <strain evidence="2 3">P1569</strain>
    </source>
</reference>
<feature type="region of interest" description="Disordered" evidence="1">
    <location>
        <begin position="180"/>
        <end position="212"/>
    </location>
</feature>
<comment type="caution">
    <text evidence="2">The sequence shown here is derived from an EMBL/GenBank/DDBJ whole genome shotgun (WGS) entry which is preliminary data.</text>
</comment>
<feature type="region of interest" description="Disordered" evidence="1">
    <location>
        <begin position="1"/>
        <end position="30"/>
    </location>
</feature>
<name>V9F4J1_PHYNI</name>
<keyword evidence="3" id="KW-1185">Reference proteome</keyword>
<evidence type="ECO:0000313" key="2">
    <source>
        <dbReference type="EMBL" id="ETI46440.1"/>
    </source>
</evidence>
<sequence>MALASMSLERGADCAAPVVDDTSQERDDNYKETCEATLAQIEGVTVQLPSVRTAVSSVRISESNEREMERQVVDDSVKMSSPERLSSPCENAASQTTVTSWDASDSVVGECGSLMDYDELGDEEVNSYADAEVDESVTVASMVALAESDHVELDGMGEIADTQPYHEVFDASAFMQQNIGKRTQREETQSEELRVERSAEKQEPKRTRTGLRECHERRRPSYLDDYVVNVVQHASRVLDKNGRPIRASNVKIPKNHREAMRSGFADFWRQ</sequence>
<accession>V9F4J1</accession>
<dbReference type="HOGENOM" id="CLU_1032875_0_0_1"/>
<dbReference type="Proteomes" id="UP000018721">
    <property type="component" value="Unassembled WGS sequence"/>
</dbReference>
<gene>
    <name evidence="2" type="ORF">F443_09171</name>
</gene>
<dbReference type="EMBL" id="ANIZ01001566">
    <property type="protein sequence ID" value="ETI46440.1"/>
    <property type="molecule type" value="Genomic_DNA"/>
</dbReference>
<dbReference type="AlphaFoldDB" id="V9F4J1"/>
<proteinExistence type="predicted"/>
<feature type="non-terminal residue" evidence="2">
    <location>
        <position position="270"/>
    </location>
</feature>